<name>A0ABD2WY22_9HYME</name>
<sequence length="166" mass="19644">MDDNRLHKYYRNQGFSWRTLVYNYLLTDRYFREIFHFGPYCGPLTAITFLLVLLVLVYTTTSWSIFLVNVKRYNDLRGSVEKKVPTQDSVQQLKPGYVCINKHLMQAGVFLDKTQKVLLKEQMEIDMLNSRMNSIFELLQPSEKSGSKSHRDFYNFDSSLQKTEFI</sequence>
<proteinExistence type="predicted"/>
<feature type="transmembrane region" description="Helical" evidence="1">
    <location>
        <begin position="46"/>
        <end position="68"/>
    </location>
</feature>
<organism evidence="2 3">
    <name type="scientific">Trichogramma kaykai</name>
    <dbReference type="NCBI Taxonomy" id="54128"/>
    <lineage>
        <taxon>Eukaryota</taxon>
        <taxon>Metazoa</taxon>
        <taxon>Ecdysozoa</taxon>
        <taxon>Arthropoda</taxon>
        <taxon>Hexapoda</taxon>
        <taxon>Insecta</taxon>
        <taxon>Pterygota</taxon>
        <taxon>Neoptera</taxon>
        <taxon>Endopterygota</taxon>
        <taxon>Hymenoptera</taxon>
        <taxon>Apocrita</taxon>
        <taxon>Proctotrupomorpha</taxon>
        <taxon>Chalcidoidea</taxon>
        <taxon>Trichogrammatidae</taxon>
        <taxon>Trichogramma</taxon>
    </lineage>
</organism>
<dbReference type="AlphaFoldDB" id="A0ABD2WY22"/>
<protein>
    <submittedName>
        <fullName evidence="2">Uncharacterized protein</fullName>
    </submittedName>
</protein>
<gene>
    <name evidence="2" type="ORF">TKK_008636</name>
</gene>
<evidence type="ECO:0000313" key="3">
    <source>
        <dbReference type="Proteomes" id="UP001627154"/>
    </source>
</evidence>
<evidence type="ECO:0000256" key="1">
    <source>
        <dbReference type="SAM" id="Phobius"/>
    </source>
</evidence>
<comment type="caution">
    <text evidence="2">The sequence shown here is derived from an EMBL/GenBank/DDBJ whole genome shotgun (WGS) entry which is preliminary data.</text>
</comment>
<keyword evidence="1" id="KW-1133">Transmembrane helix</keyword>
<dbReference type="EMBL" id="JBJJXI010000062">
    <property type="protein sequence ID" value="KAL3397533.1"/>
    <property type="molecule type" value="Genomic_DNA"/>
</dbReference>
<reference evidence="2 3" key="1">
    <citation type="journal article" date="2024" name="bioRxiv">
        <title>A reference genome for Trichogramma kaykai: A tiny desert-dwelling parasitoid wasp with competing sex-ratio distorters.</title>
        <authorList>
            <person name="Culotta J."/>
            <person name="Lindsey A.R."/>
        </authorList>
    </citation>
    <scope>NUCLEOTIDE SEQUENCE [LARGE SCALE GENOMIC DNA]</scope>
    <source>
        <strain evidence="2 3">KSX58</strain>
    </source>
</reference>
<keyword evidence="1" id="KW-0812">Transmembrane</keyword>
<accession>A0ABD2WY22</accession>
<keyword evidence="1" id="KW-0472">Membrane</keyword>
<keyword evidence="3" id="KW-1185">Reference proteome</keyword>
<evidence type="ECO:0000313" key="2">
    <source>
        <dbReference type="EMBL" id="KAL3397533.1"/>
    </source>
</evidence>
<dbReference type="Proteomes" id="UP001627154">
    <property type="component" value="Unassembled WGS sequence"/>
</dbReference>